<dbReference type="RefSeq" id="WP_346079315.1">
    <property type="nucleotide sequence ID" value="NZ_BAABDG010000002.1"/>
</dbReference>
<organism evidence="4 5">
    <name type="scientific">Gibbsiella dentisursi</name>
    <dbReference type="NCBI Taxonomy" id="796890"/>
    <lineage>
        <taxon>Bacteria</taxon>
        <taxon>Pseudomonadati</taxon>
        <taxon>Pseudomonadota</taxon>
        <taxon>Gammaproteobacteria</taxon>
        <taxon>Enterobacterales</taxon>
        <taxon>Yersiniaceae</taxon>
        <taxon>Gibbsiella</taxon>
    </lineage>
</organism>
<accession>A0ABP7KR12</accession>
<dbReference type="PANTHER" id="PTHR30055">
    <property type="entry name" value="HTH-TYPE TRANSCRIPTIONAL REGULATOR RUTR"/>
    <property type="match status" value="1"/>
</dbReference>
<dbReference type="PANTHER" id="PTHR30055:SF200">
    <property type="entry name" value="HTH-TYPE TRANSCRIPTIONAL REPRESSOR BDCR"/>
    <property type="match status" value="1"/>
</dbReference>
<protein>
    <submittedName>
        <fullName evidence="4">TetR/AcrR family transcriptional regulator</fullName>
    </submittedName>
</protein>
<dbReference type="Pfam" id="PF00440">
    <property type="entry name" value="TetR_N"/>
    <property type="match status" value="1"/>
</dbReference>
<dbReference type="Gene3D" id="1.10.357.10">
    <property type="entry name" value="Tetracycline Repressor, domain 2"/>
    <property type="match status" value="1"/>
</dbReference>
<evidence type="ECO:0000313" key="5">
    <source>
        <dbReference type="Proteomes" id="UP001499994"/>
    </source>
</evidence>
<dbReference type="InterPro" id="IPR009057">
    <property type="entry name" value="Homeodomain-like_sf"/>
</dbReference>
<sequence>MTLPTETLPARQRILLTAHDLFYREGVRATGIDRIIKQSGVTKVTFYRHFPSKNALILAFLDYRHAQWLAWFQQALAKQVQLHGDVFTALPGCLAEWFGDPHFRGCAFINTAVELADLLPESLAIAHGHKADMAQALACYLPANAHRQPRAATLAMLIDGAIVKVQIDQQAEEALQALGEAVRALALAWHEE</sequence>
<evidence type="ECO:0000313" key="4">
    <source>
        <dbReference type="EMBL" id="GAA3884858.1"/>
    </source>
</evidence>
<dbReference type="SUPFAM" id="SSF48498">
    <property type="entry name" value="Tetracyclin repressor-like, C-terminal domain"/>
    <property type="match status" value="1"/>
</dbReference>
<proteinExistence type="predicted"/>
<feature type="domain" description="HTH tetR-type" evidence="3">
    <location>
        <begin position="8"/>
        <end position="68"/>
    </location>
</feature>
<dbReference type="PRINTS" id="PR00455">
    <property type="entry name" value="HTHTETR"/>
</dbReference>
<comment type="caution">
    <text evidence="4">The sequence shown here is derived from an EMBL/GenBank/DDBJ whole genome shotgun (WGS) entry which is preliminary data.</text>
</comment>
<dbReference type="InterPro" id="IPR001647">
    <property type="entry name" value="HTH_TetR"/>
</dbReference>
<name>A0ABP7KR12_9GAMM</name>
<reference evidence="5" key="1">
    <citation type="journal article" date="2019" name="Int. J. Syst. Evol. Microbiol.">
        <title>The Global Catalogue of Microorganisms (GCM) 10K type strain sequencing project: providing services to taxonomists for standard genome sequencing and annotation.</title>
        <authorList>
            <consortium name="The Broad Institute Genomics Platform"/>
            <consortium name="The Broad Institute Genome Sequencing Center for Infectious Disease"/>
            <person name="Wu L."/>
            <person name="Ma J."/>
        </authorList>
    </citation>
    <scope>NUCLEOTIDE SEQUENCE [LARGE SCALE GENOMIC DNA]</scope>
    <source>
        <strain evidence="5">JCM 17201</strain>
    </source>
</reference>
<dbReference type="InterPro" id="IPR050109">
    <property type="entry name" value="HTH-type_TetR-like_transc_reg"/>
</dbReference>
<dbReference type="PROSITE" id="PS50977">
    <property type="entry name" value="HTH_TETR_2"/>
    <property type="match status" value="1"/>
</dbReference>
<dbReference type="Proteomes" id="UP001499994">
    <property type="component" value="Unassembled WGS sequence"/>
</dbReference>
<gene>
    <name evidence="4" type="ORF">GCM10022405_07850</name>
</gene>
<keyword evidence="1 2" id="KW-0238">DNA-binding</keyword>
<evidence type="ECO:0000256" key="2">
    <source>
        <dbReference type="PROSITE-ProRule" id="PRU00335"/>
    </source>
</evidence>
<evidence type="ECO:0000256" key="1">
    <source>
        <dbReference type="ARBA" id="ARBA00023125"/>
    </source>
</evidence>
<dbReference type="InterPro" id="IPR036271">
    <property type="entry name" value="Tet_transcr_reg_TetR-rel_C_sf"/>
</dbReference>
<evidence type="ECO:0000259" key="3">
    <source>
        <dbReference type="PROSITE" id="PS50977"/>
    </source>
</evidence>
<keyword evidence="5" id="KW-1185">Reference proteome</keyword>
<dbReference type="EMBL" id="BAABDG010000002">
    <property type="protein sequence ID" value="GAA3884858.1"/>
    <property type="molecule type" value="Genomic_DNA"/>
</dbReference>
<feature type="DNA-binding region" description="H-T-H motif" evidence="2">
    <location>
        <begin position="31"/>
        <end position="50"/>
    </location>
</feature>
<dbReference type="SUPFAM" id="SSF46689">
    <property type="entry name" value="Homeodomain-like"/>
    <property type="match status" value="1"/>
</dbReference>